<dbReference type="InterPro" id="IPR013320">
    <property type="entry name" value="ConA-like_dom_sf"/>
</dbReference>
<dbReference type="Proteomes" id="UP000196239">
    <property type="component" value="Chromosome 1"/>
</dbReference>
<gene>
    <name evidence="2" type="ORF">NDEV_1782</name>
</gene>
<keyword evidence="1" id="KW-0812">Transmembrane</keyword>
<name>A0A128A5B0_9ARCH</name>
<proteinExistence type="predicted"/>
<organism evidence="2 3">
    <name type="scientific">Nitrosotalea devaniterrae</name>
    <dbReference type="NCBI Taxonomy" id="1078905"/>
    <lineage>
        <taxon>Archaea</taxon>
        <taxon>Nitrososphaerota</taxon>
        <taxon>Nitrososphaeria</taxon>
        <taxon>Nitrosotaleales</taxon>
        <taxon>Nitrosotaleaceae</taxon>
        <taxon>Nitrosotalea</taxon>
    </lineage>
</organism>
<keyword evidence="1" id="KW-0472">Membrane</keyword>
<accession>A0A128A5B0</accession>
<evidence type="ECO:0000313" key="3">
    <source>
        <dbReference type="Proteomes" id="UP000196239"/>
    </source>
</evidence>
<evidence type="ECO:0000313" key="2">
    <source>
        <dbReference type="EMBL" id="CUR52544.1"/>
    </source>
</evidence>
<dbReference type="SUPFAM" id="SSF49899">
    <property type="entry name" value="Concanavalin A-like lectins/glucanases"/>
    <property type="match status" value="1"/>
</dbReference>
<sequence>MSSPKPKFSKKKRLVIFAVITMIGISYAYYNSQLNSGYHHTKAWDFDSYQNGTVPSGFAELSTDSKPSWIIKSDSSAISKPNVLEKIPTNDNTTDYHLQLIPDSPSIDTENVTMKFKIVSGETAKSAGMILRFIDQKHYFVLMADSAQNRLSLCKNTPDFLICNYDKSVTIAPGEWHTMEALISSQGIAAYLDGQLIIRANDHNYLSGADGMWTKKDTGAYFDDFKIEY</sequence>
<reference evidence="3" key="1">
    <citation type="submission" date="2015-10" db="EMBL/GenBank/DDBJ databases">
        <authorList>
            <person name="Lehtovirta-Morley L.E."/>
            <person name="Vieille C."/>
        </authorList>
    </citation>
    <scope>NUCLEOTIDE SEQUENCE [LARGE SCALE GENOMIC DNA]</scope>
</reference>
<dbReference type="EMBL" id="LN890280">
    <property type="protein sequence ID" value="CUR52544.1"/>
    <property type="molecule type" value="Genomic_DNA"/>
</dbReference>
<dbReference type="Gene3D" id="2.60.120.560">
    <property type="entry name" value="Exo-inulinase, domain 1"/>
    <property type="match status" value="1"/>
</dbReference>
<protein>
    <recommendedName>
        <fullName evidence="4">3-keto-disaccharide hydrolase domain-containing protein</fullName>
    </recommendedName>
</protein>
<evidence type="ECO:0000256" key="1">
    <source>
        <dbReference type="SAM" id="Phobius"/>
    </source>
</evidence>
<dbReference type="AlphaFoldDB" id="A0A128A5B0"/>
<evidence type="ECO:0008006" key="4">
    <source>
        <dbReference type="Google" id="ProtNLM"/>
    </source>
</evidence>
<keyword evidence="3" id="KW-1185">Reference proteome</keyword>
<keyword evidence="1" id="KW-1133">Transmembrane helix</keyword>
<dbReference type="KEGG" id="ndv:NDEV_1782"/>
<feature type="transmembrane region" description="Helical" evidence="1">
    <location>
        <begin position="12"/>
        <end position="30"/>
    </location>
</feature>